<organism evidence="1 2">
    <name type="scientific">Neolewinella maritima</name>
    <dbReference type="NCBI Taxonomy" id="1383882"/>
    <lineage>
        <taxon>Bacteria</taxon>
        <taxon>Pseudomonadati</taxon>
        <taxon>Bacteroidota</taxon>
        <taxon>Saprospiria</taxon>
        <taxon>Saprospirales</taxon>
        <taxon>Lewinellaceae</taxon>
        <taxon>Neolewinella</taxon>
    </lineage>
</organism>
<comment type="caution">
    <text evidence="1">The sequence shown here is derived from an EMBL/GenBank/DDBJ whole genome shotgun (WGS) entry which is preliminary data.</text>
</comment>
<evidence type="ECO:0000313" key="2">
    <source>
        <dbReference type="Proteomes" id="UP000837803"/>
    </source>
</evidence>
<name>A0ABN8FA48_9BACT</name>
<sequence length="142" mass="15672">MHAMLDDILDGARKAVAGLASTVGEGTRERTNKLIEDWLDIFPTLAGYGLEITSFSMALALSPSLNVELLGQHSDWSEEALQERMAAHKGETALTMVFTAIRTAYRLQRQTKASLRDPLILKVVVRITPEVRVVLGQPILED</sequence>
<evidence type="ECO:0000313" key="1">
    <source>
        <dbReference type="EMBL" id="CAH1002175.1"/>
    </source>
</evidence>
<keyword evidence="2" id="KW-1185">Reference proteome</keyword>
<proteinExistence type="predicted"/>
<reference evidence="1" key="1">
    <citation type="submission" date="2021-12" db="EMBL/GenBank/DDBJ databases">
        <authorList>
            <person name="Rodrigo-Torres L."/>
            <person name="Arahal R. D."/>
            <person name="Lucena T."/>
        </authorList>
    </citation>
    <scope>NUCLEOTIDE SEQUENCE</scope>
    <source>
        <strain evidence="1">CECT 8419</strain>
    </source>
</reference>
<protein>
    <submittedName>
        <fullName evidence="1">Uncharacterized protein</fullName>
    </submittedName>
</protein>
<accession>A0ABN8FA48</accession>
<dbReference type="Proteomes" id="UP000837803">
    <property type="component" value="Unassembled WGS sequence"/>
</dbReference>
<gene>
    <name evidence="1" type="ORF">LEM8419_03092</name>
</gene>
<dbReference type="EMBL" id="CAKLPZ010000004">
    <property type="protein sequence ID" value="CAH1002175.1"/>
    <property type="molecule type" value="Genomic_DNA"/>
</dbReference>